<feature type="domain" description="Glycoside hydrolase family 20 catalytic" evidence="8">
    <location>
        <begin position="176"/>
        <end position="518"/>
    </location>
</feature>
<dbReference type="EMBL" id="JADIMD010000009">
    <property type="protein sequence ID" value="MBO8473783.1"/>
    <property type="molecule type" value="Genomic_DNA"/>
</dbReference>
<evidence type="ECO:0000256" key="7">
    <source>
        <dbReference type="SAM" id="SignalP"/>
    </source>
</evidence>
<dbReference type="InterPro" id="IPR008979">
    <property type="entry name" value="Galactose-bd-like_sf"/>
</dbReference>
<dbReference type="InterPro" id="IPR029018">
    <property type="entry name" value="Hex-like_dom2"/>
</dbReference>
<keyword evidence="4" id="KW-0378">Hydrolase</keyword>
<evidence type="ECO:0000256" key="4">
    <source>
        <dbReference type="ARBA" id="ARBA00022801"/>
    </source>
</evidence>
<dbReference type="SUPFAM" id="SSF55545">
    <property type="entry name" value="beta-N-acetylhexosaminidase-like domain"/>
    <property type="match status" value="1"/>
</dbReference>
<dbReference type="Gene3D" id="3.30.379.10">
    <property type="entry name" value="Chitobiase/beta-hexosaminidase domain 2-like"/>
    <property type="match status" value="1"/>
</dbReference>
<dbReference type="Gene3D" id="3.20.20.80">
    <property type="entry name" value="Glycosidases"/>
    <property type="match status" value="1"/>
</dbReference>
<name>A0A9D9IJC5_9BACT</name>
<feature type="domain" description="Beta-hexosaminidase bacterial type N-terminal" evidence="9">
    <location>
        <begin position="37"/>
        <end position="172"/>
    </location>
</feature>
<evidence type="ECO:0000256" key="5">
    <source>
        <dbReference type="ARBA" id="ARBA00023295"/>
    </source>
</evidence>
<dbReference type="EC" id="3.2.1.52" evidence="3"/>
<dbReference type="GO" id="GO:0030203">
    <property type="term" value="P:glycosaminoglycan metabolic process"/>
    <property type="evidence" value="ECO:0007669"/>
    <property type="project" value="TreeGrafter"/>
</dbReference>
<keyword evidence="7" id="KW-0732">Signal</keyword>
<accession>A0A9D9IJC5</accession>
<comment type="caution">
    <text evidence="10">The sequence shown here is derived from an EMBL/GenBank/DDBJ whole genome shotgun (WGS) entry which is preliminary data.</text>
</comment>
<evidence type="ECO:0000256" key="6">
    <source>
        <dbReference type="PIRSR" id="PIRSR625705-1"/>
    </source>
</evidence>
<dbReference type="PRINTS" id="PR00738">
    <property type="entry name" value="GLHYDRLASE20"/>
</dbReference>
<dbReference type="GO" id="GO:0004563">
    <property type="term" value="F:beta-N-acetylhexosaminidase activity"/>
    <property type="evidence" value="ECO:0007669"/>
    <property type="project" value="UniProtKB-EC"/>
</dbReference>
<evidence type="ECO:0000313" key="10">
    <source>
        <dbReference type="EMBL" id="MBO8473783.1"/>
    </source>
</evidence>
<comment type="similarity">
    <text evidence="2">Belongs to the glycosyl hydrolase 20 family.</text>
</comment>
<feature type="active site" description="Proton donor" evidence="6">
    <location>
        <position position="349"/>
    </location>
</feature>
<comment type="catalytic activity">
    <reaction evidence="1">
        <text>Hydrolysis of terminal non-reducing N-acetyl-D-hexosamine residues in N-acetyl-beta-D-hexosaminides.</text>
        <dbReference type="EC" id="3.2.1.52"/>
    </reaction>
</comment>
<dbReference type="Gene3D" id="2.60.120.260">
    <property type="entry name" value="Galactose-binding domain-like"/>
    <property type="match status" value="1"/>
</dbReference>
<dbReference type="PANTHER" id="PTHR22600:SF57">
    <property type="entry name" value="BETA-N-ACETYLHEXOSAMINIDASE"/>
    <property type="match status" value="1"/>
</dbReference>
<evidence type="ECO:0000256" key="3">
    <source>
        <dbReference type="ARBA" id="ARBA00012663"/>
    </source>
</evidence>
<evidence type="ECO:0000313" key="11">
    <source>
        <dbReference type="Proteomes" id="UP000823757"/>
    </source>
</evidence>
<dbReference type="AlphaFoldDB" id="A0A9D9IJC5"/>
<evidence type="ECO:0000259" key="9">
    <source>
        <dbReference type="Pfam" id="PF02838"/>
    </source>
</evidence>
<organism evidence="10 11">
    <name type="scientific">Candidatus Cryptobacteroides faecigallinarum</name>
    <dbReference type="NCBI Taxonomy" id="2840763"/>
    <lineage>
        <taxon>Bacteria</taxon>
        <taxon>Pseudomonadati</taxon>
        <taxon>Bacteroidota</taxon>
        <taxon>Bacteroidia</taxon>
        <taxon>Bacteroidales</taxon>
        <taxon>Candidatus Cryptobacteroides</taxon>
    </lineage>
</organism>
<dbReference type="InterPro" id="IPR015883">
    <property type="entry name" value="Glyco_hydro_20_cat"/>
</dbReference>
<dbReference type="InterPro" id="IPR025705">
    <property type="entry name" value="Beta_hexosaminidase_sua/sub"/>
</dbReference>
<evidence type="ECO:0000259" key="8">
    <source>
        <dbReference type="Pfam" id="PF00728"/>
    </source>
</evidence>
<dbReference type="CDD" id="cd06563">
    <property type="entry name" value="GH20_chitobiase-like"/>
    <property type="match status" value="1"/>
</dbReference>
<dbReference type="SUPFAM" id="SSF49785">
    <property type="entry name" value="Galactose-binding domain-like"/>
    <property type="match status" value="1"/>
</dbReference>
<reference evidence="10" key="1">
    <citation type="submission" date="2020-10" db="EMBL/GenBank/DDBJ databases">
        <authorList>
            <person name="Gilroy R."/>
        </authorList>
    </citation>
    <scope>NUCLEOTIDE SEQUENCE</scope>
    <source>
        <strain evidence="10">B1-13419</strain>
    </source>
</reference>
<evidence type="ECO:0000256" key="2">
    <source>
        <dbReference type="ARBA" id="ARBA00006285"/>
    </source>
</evidence>
<dbReference type="SUPFAM" id="SSF51445">
    <property type="entry name" value="(Trans)glycosidases"/>
    <property type="match status" value="1"/>
</dbReference>
<dbReference type="InterPro" id="IPR015882">
    <property type="entry name" value="HEX_bac_N"/>
</dbReference>
<keyword evidence="5" id="KW-0326">Glycosidase</keyword>
<feature type="signal peptide" evidence="7">
    <location>
        <begin position="1"/>
        <end position="21"/>
    </location>
</feature>
<feature type="chain" id="PRO_5038417337" description="beta-N-acetylhexosaminidase" evidence="7">
    <location>
        <begin position="22"/>
        <end position="710"/>
    </location>
</feature>
<dbReference type="GO" id="GO:0005975">
    <property type="term" value="P:carbohydrate metabolic process"/>
    <property type="evidence" value="ECO:0007669"/>
    <property type="project" value="InterPro"/>
</dbReference>
<protein>
    <recommendedName>
        <fullName evidence="3">beta-N-acetylhexosaminidase</fullName>
        <ecNumber evidence="3">3.2.1.52</ecNumber>
    </recommendedName>
</protein>
<dbReference type="GO" id="GO:0016020">
    <property type="term" value="C:membrane"/>
    <property type="evidence" value="ECO:0007669"/>
    <property type="project" value="TreeGrafter"/>
</dbReference>
<proteinExistence type="inferred from homology"/>
<dbReference type="Proteomes" id="UP000823757">
    <property type="component" value="Unassembled WGS sequence"/>
</dbReference>
<sequence length="710" mass="79497">MRKIFISAVCLLLWAAAGASADTSQGLCSPAPGSPEDIIPVPYSYEMHDGVFILEPGMAFCIKGSEADGAADLASTLLELPYGLVQTDRAAKADIIITVGDGHKGNDANVSDESYRIKVSPKKITIDAPSFAGAFYAVQSIIQMAEYGRVGECGGAGQNQAQSAIQCCTITDSPRFGYRGLHFDVSRHFRSKEFLMKQMDAMALLKLNRMHLHLTDGAGWRLEIDAYPRLTEFAAWRPYRRWSDWWNSERHYCESSTAGAYGGYYTKDDIREILEYAEKRHIEVIPEIEMPGHSDEVTAAYPWMSCNGEQYGNCDICPGKESTYGFLETVLTEVADLFPSGYIHIGGDEASKEAWKTCPDCRKRMEEERLENVDELQSYLIRRIEKFAHSLGKRIIGWDEILQGGLAPDATVMSWRGTEGGIEALKSGHDVIMTPGEYCYLNYTQDAPFKEPVSIGGYATLEKTYSYEPAEPGLDSGQLSHLLGVQGNVWAEYITDDQGAEYMYYPRAFAIAETGWSRPEAKDYADFRERALMMIDVLRDKGYNTFDLANEYGERKESLVPVEHLATGCEVIYGIPYNDKYPASGESSLTDGHLGGWSYGDGRWQGFLTDTDVTVDLGSMQPVHYIGATFMQILSAWVYLPEKVEISISDDGEDFRRVGTIYRDLSDKAEGLYFKTYSVVCNENCRYVRIHAYRQDKEGAWLFTDEIVVN</sequence>
<dbReference type="InterPro" id="IPR017853">
    <property type="entry name" value="GH"/>
</dbReference>
<reference evidence="10" key="2">
    <citation type="journal article" date="2021" name="PeerJ">
        <title>Extensive microbial diversity within the chicken gut microbiome revealed by metagenomics and culture.</title>
        <authorList>
            <person name="Gilroy R."/>
            <person name="Ravi A."/>
            <person name="Getino M."/>
            <person name="Pursley I."/>
            <person name="Horton D.L."/>
            <person name="Alikhan N.F."/>
            <person name="Baker D."/>
            <person name="Gharbi K."/>
            <person name="Hall N."/>
            <person name="Watson M."/>
            <person name="Adriaenssens E.M."/>
            <person name="Foster-Nyarko E."/>
            <person name="Jarju S."/>
            <person name="Secka A."/>
            <person name="Antonio M."/>
            <person name="Oren A."/>
            <person name="Chaudhuri R.R."/>
            <person name="La Ragione R."/>
            <person name="Hildebrand F."/>
            <person name="Pallen M.J."/>
        </authorList>
    </citation>
    <scope>NUCLEOTIDE SEQUENCE</scope>
    <source>
        <strain evidence="10">B1-13419</strain>
    </source>
</reference>
<dbReference type="Pfam" id="PF00728">
    <property type="entry name" value="Glyco_hydro_20"/>
    <property type="match status" value="1"/>
</dbReference>
<evidence type="ECO:0000256" key="1">
    <source>
        <dbReference type="ARBA" id="ARBA00001231"/>
    </source>
</evidence>
<dbReference type="Pfam" id="PF02838">
    <property type="entry name" value="Glyco_hydro_20b"/>
    <property type="match status" value="1"/>
</dbReference>
<dbReference type="PANTHER" id="PTHR22600">
    <property type="entry name" value="BETA-HEXOSAMINIDASE"/>
    <property type="match status" value="1"/>
</dbReference>
<gene>
    <name evidence="10" type="ORF">IAB91_00635</name>
</gene>